<dbReference type="AlphaFoldDB" id="A0AA43QNR9"/>
<evidence type="ECO:0000313" key="1">
    <source>
        <dbReference type="EMBL" id="MDI1488949.1"/>
    </source>
</evidence>
<sequence length="344" mass="39753">MAPPAPKTETEHFIQATDLWLSHLINRAALPVPLSPRSFFQDLEPIIEAHCIVIAGGIPLDRSTTFTPDKDARRQVHADRHTQSRNGQMLLLEDCTMTIIERFRYLRNLKDILEIGGEVAVYLAMQCHQPIELCLLEFSVLQFTSWWQGKKDTIPGKVTLHAQDRAQRYGIERLINEAVPRPIKRRCRTSEFYQRVSRNVVHFKGGMGNHPQSTKDALADGHVRLLNDVLGRNGKTFQDCFVFVAMLKHIFDTGGERALMASVLSVAPQDLWELEYRRREFERCWEVLDKPFESWQRLDKLVETVPKVKVLRGMLLELVERYPEIPYRPSIKQRIKAGKFRTVG</sequence>
<keyword evidence="2" id="KW-1185">Reference proteome</keyword>
<name>A0AA43QNR9_9LECA</name>
<reference evidence="1" key="1">
    <citation type="journal article" date="2023" name="Genome Biol. Evol.">
        <title>First Whole Genome Sequence and Flow Cytometry Genome Size Data for the Lichen-Forming Fungus Ramalina farinacea (Ascomycota).</title>
        <authorList>
            <person name="Llewellyn T."/>
            <person name="Mian S."/>
            <person name="Hill R."/>
            <person name="Leitch I.J."/>
            <person name="Gaya E."/>
        </authorList>
    </citation>
    <scope>NUCLEOTIDE SEQUENCE</scope>
    <source>
        <strain evidence="1">LIQ254RAFAR</strain>
    </source>
</reference>
<dbReference type="Proteomes" id="UP001161017">
    <property type="component" value="Unassembled WGS sequence"/>
</dbReference>
<accession>A0AA43QNR9</accession>
<dbReference type="EMBL" id="JAPUFD010000008">
    <property type="protein sequence ID" value="MDI1488949.1"/>
    <property type="molecule type" value="Genomic_DNA"/>
</dbReference>
<evidence type="ECO:0000313" key="2">
    <source>
        <dbReference type="Proteomes" id="UP001161017"/>
    </source>
</evidence>
<comment type="caution">
    <text evidence="1">The sequence shown here is derived from an EMBL/GenBank/DDBJ whole genome shotgun (WGS) entry which is preliminary data.</text>
</comment>
<gene>
    <name evidence="1" type="ORF">OHK93_008226</name>
</gene>
<proteinExistence type="predicted"/>
<organism evidence="1 2">
    <name type="scientific">Ramalina farinacea</name>
    <dbReference type="NCBI Taxonomy" id="258253"/>
    <lineage>
        <taxon>Eukaryota</taxon>
        <taxon>Fungi</taxon>
        <taxon>Dikarya</taxon>
        <taxon>Ascomycota</taxon>
        <taxon>Pezizomycotina</taxon>
        <taxon>Lecanoromycetes</taxon>
        <taxon>OSLEUM clade</taxon>
        <taxon>Lecanoromycetidae</taxon>
        <taxon>Lecanorales</taxon>
        <taxon>Lecanorineae</taxon>
        <taxon>Ramalinaceae</taxon>
        <taxon>Ramalina</taxon>
    </lineage>
</organism>
<protein>
    <submittedName>
        <fullName evidence="1">Uncharacterized protein</fullName>
    </submittedName>
</protein>